<dbReference type="NCBIfam" id="TIGR04183">
    <property type="entry name" value="Por_Secre_tail"/>
    <property type="match status" value="1"/>
</dbReference>
<feature type="domain" description="Secretion system C-terminal sorting" evidence="3">
    <location>
        <begin position="935"/>
        <end position="992"/>
    </location>
</feature>
<keyword evidence="1 2" id="KW-0732">Signal</keyword>
<dbReference type="InterPro" id="IPR012332">
    <property type="entry name" value="Autotransporter_pectin_lyase_C"/>
</dbReference>
<keyword evidence="5" id="KW-1185">Reference proteome</keyword>
<dbReference type="EMBL" id="OCMT01000001">
    <property type="protein sequence ID" value="SOD12610.1"/>
    <property type="molecule type" value="Genomic_DNA"/>
</dbReference>
<dbReference type="InterPro" id="IPR013425">
    <property type="entry name" value="Autotrns_rpt"/>
</dbReference>
<sequence length="1006" mass="103348">MKSLLLSLLLLHATTLSIQAKKTVNSPISTNTFRFAAPSFSKLNGDKVAWPGVGNTIKLDLGSDATIADADYDGQNGGNGNYSGSKLVIKRRGTAVKTDIFGVDPTSPFKFELSRIKYNNRSFGTYSNVDGVLTFDFASSEILPTRQVVIDLIRAINYRNDTPAGDAIIDFSFSDPSTTVTAGVTVTSNNIYVTNTVHAANINPADGVSLAEAFAISAAQAGTNIIHLATATGSTINLGSSLSIGKNTTLKSGTNITVSGSFIMTIVAGVTVTLDQIGTKLTINSALVSNGSFVSSPTAILSLRGSNGGTGSITINNGTLDISNNNNLPNAVTLNTATLSIAGSTSTQASINRAVQVNGISVISTDATATLNGIISGSGTLHKRGNGTAILTANNTYSGVLNINGGTVSISSAANMIKGNITLSGGRLQVTETTTLTHPIAITSNSWVIVDEDANATLSGQINGTSTLTKLGTGTLTFAGNNNSSGALNVNGGALSIASANNLPSGALNFANSTFITTGAATLFQAINVSAPTIFNIGENLTLSGSINGNANLNKIGTGILTMSGINNFGSLSFTGTVVVAGQYNLPSGSVAINSGGILSITGSTIVENDIVLVGHPATINTGAIVRLTKGIGLTNTGAGLIKTGNGTLSLSGTNEYNGPTVVDAGTLEIDGNLTSTSTVTVSSGAILRGSGSIFANNSSNTVSIANGGTLSPTGNLIINGHLNLNGGSTFQTLINGNTVGSGYGNASVSGNVTLDNPTLSVSHNYTTNSTHTYTLIEKTTSGAINGLFNGLTHGGSITAAGNSTVLTASYQGGTGNHFTLSTPDNTLPVEFISFSAKAENSAVKLDWKTASEKNNSYFTILRSKEGKDFNPIIKITGKGDSDINNSYIAYDRSPMTGASYYKLTQTDLNGTTTDLDTKFVNFSLNVKQLLSVAPNPAKNHTIVNFPNGTNRIELSDVNGRIIKKIKVQTISTQQKVSLDGLPQGTYLIKCFGNYGLANAKLIKID</sequence>
<evidence type="ECO:0000256" key="1">
    <source>
        <dbReference type="ARBA" id="ARBA00022729"/>
    </source>
</evidence>
<dbReference type="NCBIfam" id="TIGR02601">
    <property type="entry name" value="autotrns_rpt"/>
    <property type="match status" value="3"/>
</dbReference>
<gene>
    <name evidence="4" type="ORF">SAMN06297358_0757</name>
</gene>
<evidence type="ECO:0000259" key="3">
    <source>
        <dbReference type="Pfam" id="PF18962"/>
    </source>
</evidence>
<organism evidence="4 5">
    <name type="scientific">Pedobacter xixiisoli</name>
    <dbReference type="NCBI Taxonomy" id="1476464"/>
    <lineage>
        <taxon>Bacteria</taxon>
        <taxon>Pseudomonadati</taxon>
        <taxon>Bacteroidota</taxon>
        <taxon>Sphingobacteriia</taxon>
        <taxon>Sphingobacteriales</taxon>
        <taxon>Sphingobacteriaceae</taxon>
        <taxon>Pedobacter</taxon>
    </lineage>
</organism>
<dbReference type="Pfam" id="PF12951">
    <property type="entry name" value="PATR"/>
    <property type="match status" value="4"/>
</dbReference>
<accession>A0A285ZSH5</accession>
<evidence type="ECO:0000256" key="2">
    <source>
        <dbReference type="SAM" id="SignalP"/>
    </source>
</evidence>
<reference evidence="5" key="1">
    <citation type="submission" date="2017-09" db="EMBL/GenBank/DDBJ databases">
        <authorList>
            <person name="Varghese N."/>
            <person name="Submissions S."/>
        </authorList>
    </citation>
    <scope>NUCLEOTIDE SEQUENCE [LARGE SCALE GENOMIC DNA]</scope>
    <source>
        <strain evidence="5">CGMCC 1.12803</strain>
    </source>
</reference>
<protein>
    <submittedName>
        <fullName evidence="4">Por secretion system C-terminal sorting domain-containing protein</fullName>
    </submittedName>
</protein>
<evidence type="ECO:0000313" key="5">
    <source>
        <dbReference type="Proteomes" id="UP000219281"/>
    </source>
</evidence>
<evidence type="ECO:0000313" key="4">
    <source>
        <dbReference type="EMBL" id="SOD12610.1"/>
    </source>
</evidence>
<dbReference type="Proteomes" id="UP000219281">
    <property type="component" value="Unassembled WGS sequence"/>
</dbReference>
<dbReference type="InterPro" id="IPR026444">
    <property type="entry name" value="Secre_tail"/>
</dbReference>
<dbReference type="Pfam" id="PF18962">
    <property type="entry name" value="Por_Secre_tail"/>
    <property type="match status" value="1"/>
</dbReference>
<dbReference type="OrthoDB" id="635358at2"/>
<feature type="chain" id="PRO_5013126367" evidence="2">
    <location>
        <begin position="21"/>
        <end position="1006"/>
    </location>
</feature>
<dbReference type="SUPFAM" id="SSF51126">
    <property type="entry name" value="Pectin lyase-like"/>
    <property type="match status" value="1"/>
</dbReference>
<feature type="signal peptide" evidence="2">
    <location>
        <begin position="1"/>
        <end position="20"/>
    </location>
</feature>
<dbReference type="AlphaFoldDB" id="A0A285ZSH5"/>
<dbReference type="InterPro" id="IPR011050">
    <property type="entry name" value="Pectin_lyase_fold/virulence"/>
</dbReference>
<name>A0A285ZSH5_9SPHI</name>
<dbReference type="RefSeq" id="WP_097128853.1">
    <property type="nucleotide sequence ID" value="NZ_OCMT01000001.1"/>
</dbReference>
<proteinExistence type="predicted"/>
<dbReference type="Gene3D" id="2.160.20.20">
    <property type="match status" value="1"/>
</dbReference>